<evidence type="ECO:0000313" key="3">
    <source>
        <dbReference type="Proteomes" id="UP000822688"/>
    </source>
</evidence>
<keyword evidence="3" id="KW-1185">Reference proteome</keyword>
<dbReference type="AlphaFoldDB" id="A0A8T0GI25"/>
<reference evidence="2" key="1">
    <citation type="submission" date="2020-06" db="EMBL/GenBank/DDBJ databases">
        <title>WGS assembly of Ceratodon purpureus strain R40.</title>
        <authorList>
            <person name="Carey S.B."/>
            <person name="Jenkins J."/>
            <person name="Shu S."/>
            <person name="Lovell J.T."/>
            <person name="Sreedasyam A."/>
            <person name="Maumus F."/>
            <person name="Tiley G.P."/>
            <person name="Fernandez-Pozo N."/>
            <person name="Barry K."/>
            <person name="Chen C."/>
            <person name="Wang M."/>
            <person name="Lipzen A."/>
            <person name="Daum C."/>
            <person name="Saski C.A."/>
            <person name="Payton A.C."/>
            <person name="Mcbreen J.C."/>
            <person name="Conrad R.E."/>
            <person name="Kollar L.M."/>
            <person name="Olsson S."/>
            <person name="Huttunen S."/>
            <person name="Landis J.B."/>
            <person name="Wickett N.J."/>
            <person name="Johnson M.G."/>
            <person name="Rensing S.A."/>
            <person name="Grimwood J."/>
            <person name="Schmutz J."/>
            <person name="Mcdaniel S.F."/>
        </authorList>
    </citation>
    <scope>NUCLEOTIDE SEQUENCE</scope>
    <source>
        <strain evidence="2">R40</strain>
    </source>
</reference>
<feature type="signal peptide" evidence="1">
    <location>
        <begin position="1"/>
        <end position="18"/>
    </location>
</feature>
<dbReference type="EMBL" id="CM026431">
    <property type="protein sequence ID" value="KAG0558673.1"/>
    <property type="molecule type" value="Genomic_DNA"/>
</dbReference>
<sequence length="53" mass="5911">MFCHQILFTTILFPVADGNTVAMAENLKLKLDLCTEFLTGSHLQQCSSPGRRI</sequence>
<name>A0A8T0GI25_CERPU</name>
<accession>A0A8T0GI25</accession>
<gene>
    <name evidence="2" type="ORF">KC19_10G045600</name>
</gene>
<evidence type="ECO:0000313" key="2">
    <source>
        <dbReference type="EMBL" id="KAG0558673.1"/>
    </source>
</evidence>
<keyword evidence="1" id="KW-0732">Signal</keyword>
<dbReference type="Proteomes" id="UP000822688">
    <property type="component" value="Chromosome 10"/>
</dbReference>
<protein>
    <submittedName>
        <fullName evidence="2">Uncharacterized protein</fullName>
    </submittedName>
</protein>
<evidence type="ECO:0000256" key="1">
    <source>
        <dbReference type="SAM" id="SignalP"/>
    </source>
</evidence>
<feature type="chain" id="PRO_5035867839" evidence="1">
    <location>
        <begin position="19"/>
        <end position="53"/>
    </location>
</feature>
<proteinExistence type="predicted"/>
<comment type="caution">
    <text evidence="2">The sequence shown here is derived from an EMBL/GenBank/DDBJ whole genome shotgun (WGS) entry which is preliminary data.</text>
</comment>
<organism evidence="2 3">
    <name type="scientific">Ceratodon purpureus</name>
    <name type="common">Fire moss</name>
    <name type="synonym">Dicranum purpureum</name>
    <dbReference type="NCBI Taxonomy" id="3225"/>
    <lineage>
        <taxon>Eukaryota</taxon>
        <taxon>Viridiplantae</taxon>
        <taxon>Streptophyta</taxon>
        <taxon>Embryophyta</taxon>
        <taxon>Bryophyta</taxon>
        <taxon>Bryophytina</taxon>
        <taxon>Bryopsida</taxon>
        <taxon>Dicranidae</taxon>
        <taxon>Pseudoditrichales</taxon>
        <taxon>Ditrichaceae</taxon>
        <taxon>Ceratodon</taxon>
    </lineage>
</organism>